<proteinExistence type="predicted"/>
<sequence>MVSREEARKSVERCVCDVAVSERPGIGPQSHLNAMGRFSMMPAVEAETQREPILTSWFRADQHRSLGLVPPALV</sequence>
<accession>A0AAV3ZRV1</accession>
<gene>
    <name evidence="1" type="ORF">PoB_002520600</name>
</gene>
<name>A0AAV3ZRV1_9GAST</name>
<protein>
    <submittedName>
        <fullName evidence="1">Uncharacterized protein</fullName>
    </submittedName>
</protein>
<organism evidence="1 2">
    <name type="scientific">Plakobranchus ocellatus</name>
    <dbReference type="NCBI Taxonomy" id="259542"/>
    <lineage>
        <taxon>Eukaryota</taxon>
        <taxon>Metazoa</taxon>
        <taxon>Spiralia</taxon>
        <taxon>Lophotrochozoa</taxon>
        <taxon>Mollusca</taxon>
        <taxon>Gastropoda</taxon>
        <taxon>Heterobranchia</taxon>
        <taxon>Euthyneura</taxon>
        <taxon>Panpulmonata</taxon>
        <taxon>Sacoglossa</taxon>
        <taxon>Placobranchoidea</taxon>
        <taxon>Plakobranchidae</taxon>
        <taxon>Plakobranchus</taxon>
    </lineage>
</organism>
<keyword evidence="2" id="KW-1185">Reference proteome</keyword>
<comment type="caution">
    <text evidence="1">The sequence shown here is derived from an EMBL/GenBank/DDBJ whole genome shotgun (WGS) entry which is preliminary data.</text>
</comment>
<dbReference type="AlphaFoldDB" id="A0AAV3ZRV1"/>
<dbReference type="Proteomes" id="UP000735302">
    <property type="component" value="Unassembled WGS sequence"/>
</dbReference>
<evidence type="ECO:0000313" key="1">
    <source>
        <dbReference type="EMBL" id="GFN98700.1"/>
    </source>
</evidence>
<dbReference type="EMBL" id="BLXT01002861">
    <property type="protein sequence ID" value="GFN98700.1"/>
    <property type="molecule type" value="Genomic_DNA"/>
</dbReference>
<evidence type="ECO:0000313" key="2">
    <source>
        <dbReference type="Proteomes" id="UP000735302"/>
    </source>
</evidence>
<reference evidence="1 2" key="1">
    <citation type="journal article" date="2021" name="Elife">
        <title>Chloroplast acquisition without the gene transfer in kleptoplastic sea slugs, Plakobranchus ocellatus.</title>
        <authorList>
            <person name="Maeda T."/>
            <person name="Takahashi S."/>
            <person name="Yoshida T."/>
            <person name="Shimamura S."/>
            <person name="Takaki Y."/>
            <person name="Nagai Y."/>
            <person name="Toyoda A."/>
            <person name="Suzuki Y."/>
            <person name="Arimoto A."/>
            <person name="Ishii H."/>
            <person name="Satoh N."/>
            <person name="Nishiyama T."/>
            <person name="Hasebe M."/>
            <person name="Maruyama T."/>
            <person name="Minagawa J."/>
            <person name="Obokata J."/>
            <person name="Shigenobu S."/>
        </authorList>
    </citation>
    <scope>NUCLEOTIDE SEQUENCE [LARGE SCALE GENOMIC DNA]</scope>
</reference>